<dbReference type="AlphaFoldDB" id="A0A8S0SWZ7"/>
<sequence length="109" mass="12212">MALGCQVLESGTVTGSFTTPLSRALDFHGQRTVLARFKNIRSTSVREGNFVSWQDNEGGSTSRKSSKKRQWPVYKLAGNASSLRIMANRNSESRGHTVYLRFIKIKCNE</sequence>
<evidence type="ECO:0000313" key="1">
    <source>
        <dbReference type="EMBL" id="CAA2997107.1"/>
    </source>
</evidence>
<dbReference type="Gramene" id="OE9A032809T1">
    <property type="protein sequence ID" value="OE9A032809C1"/>
    <property type="gene ID" value="OE9A032809"/>
</dbReference>
<keyword evidence="2" id="KW-1185">Reference proteome</keyword>
<protein>
    <submittedName>
        <fullName evidence="1">Uncharacterized protein</fullName>
    </submittedName>
</protein>
<dbReference type="OrthoDB" id="1925287at2759"/>
<proteinExistence type="predicted"/>
<accession>A0A8S0SWZ7</accession>
<name>A0A8S0SWZ7_OLEEU</name>
<reference evidence="1 2" key="1">
    <citation type="submission" date="2019-12" db="EMBL/GenBank/DDBJ databases">
        <authorList>
            <person name="Alioto T."/>
            <person name="Alioto T."/>
            <person name="Gomez Garrido J."/>
        </authorList>
    </citation>
    <scope>NUCLEOTIDE SEQUENCE [LARGE SCALE GENOMIC DNA]</scope>
</reference>
<gene>
    <name evidence="1" type="ORF">OLEA9_A032809</name>
</gene>
<dbReference type="Proteomes" id="UP000594638">
    <property type="component" value="Unassembled WGS sequence"/>
</dbReference>
<evidence type="ECO:0000313" key="2">
    <source>
        <dbReference type="Proteomes" id="UP000594638"/>
    </source>
</evidence>
<dbReference type="EMBL" id="CACTIH010005543">
    <property type="protein sequence ID" value="CAA2997107.1"/>
    <property type="molecule type" value="Genomic_DNA"/>
</dbReference>
<organism evidence="1 2">
    <name type="scientific">Olea europaea subsp. europaea</name>
    <dbReference type="NCBI Taxonomy" id="158383"/>
    <lineage>
        <taxon>Eukaryota</taxon>
        <taxon>Viridiplantae</taxon>
        <taxon>Streptophyta</taxon>
        <taxon>Embryophyta</taxon>
        <taxon>Tracheophyta</taxon>
        <taxon>Spermatophyta</taxon>
        <taxon>Magnoliopsida</taxon>
        <taxon>eudicotyledons</taxon>
        <taxon>Gunneridae</taxon>
        <taxon>Pentapetalae</taxon>
        <taxon>asterids</taxon>
        <taxon>lamiids</taxon>
        <taxon>Lamiales</taxon>
        <taxon>Oleaceae</taxon>
        <taxon>Oleeae</taxon>
        <taxon>Olea</taxon>
    </lineage>
</organism>
<comment type="caution">
    <text evidence="1">The sequence shown here is derived from an EMBL/GenBank/DDBJ whole genome shotgun (WGS) entry which is preliminary data.</text>
</comment>